<name>A0ABW1CIT0_9ACTN</name>
<comment type="caution">
    <text evidence="2">The sequence shown here is derived from an EMBL/GenBank/DDBJ whole genome shotgun (WGS) entry which is preliminary data.</text>
</comment>
<dbReference type="Proteomes" id="UP001596058">
    <property type="component" value="Unassembled WGS sequence"/>
</dbReference>
<protein>
    <submittedName>
        <fullName evidence="2">Uncharacterized protein</fullName>
    </submittedName>
</protein>
<keyword evidence="1" id="KW-0812">Transmembrane</keyword>
<keyword evidence="1" id="KW-1133">Transmembrane helix</keyword>
<feature type="transmembrane region" description="Helical" evidence="1">
    <location>
        <begin position="161"/>
        <end position="186"/>
    </location>
</feature>
<evidence type="ECO:0000313" key="2">
    <source>
        <dbReference type="EMBL" id="MFC5825619.1"/>
    </source>
</evidence>
<evidence type="ECO:0000256" key="1">
    <source>
        <dbReference type="SAM" id="Phobius"/>
    </source>
</evidence>
<keyword evidence="3" id="KW-1185">Reference proteome</keyword>
<dbReference type="RefSeq" id="WP_379515127.1">
    <property type="nucleotide sequence ID" value="NZ_JBHSPA010000022.1"/>
</dbReference>
<organism evidence="2 3">
    <name type="scientific">Nonomuraea insulae</name>
    <dbReference type="NCBI Taxonomy" id="1616787"/>
    <lineage>
        <taxon>Bacteria</taxon>
        <taxon>Bacillati</taxon>
        <taxon>Actinomycetota</taxon>
        <taxon>Actinomycetes</taxon>
        <taxon>Streptosporangiales</taxon>
        <taxon>Streptosporangiaceae</taxon>
        <taxon>Nonomuraea</taxon>
    </lineage>
</organism>
<dbReference type="EMBL" id="JBHSPA010000022">
    <property type="protein sequence ID" value="MFC5825619.1"/>
    <property type="molecule type" value="Genomic_DNA"/>
</dbReference>
<feature type="transmembrane region" description="Helical" evidence="1">
    <location>
        <begin position="206"/>
        <end position="229"/>
    </location>
</feature>
<accession>A0ABW1CIT0</accession>
<proteinExistence type="predicted"/>
<reference evidence="3" key="1">
    <citation type="journal article" date="2019" name="Int. J. Syst. Evol. Microbiol.">
        <title>The Global Catalogue of Microorganisms (GCM) 10K type strain sequencing project: providing services to taxonomists for standard genome sequencing and annotation.</title>
        <authorList>
            <consortium name="The Broad Institute Genomics Platform"/>
            <consortium name="The Broad Institute Genome Sequencing Center for Infectious Disease"/>
            <person name="Wu L."/>
            <person name="Ma J."/>
        </authorList>
    </citation>
    <scope>NUCLEOTIDE SEQUENCE [LARGE SCALE GENOMIC DNA]</scope>
    <source>
        <strain evidence="3">CCUG 53903</strain>
    </source>
</reference>
<keyword evidence="1" id="KW-0472">Membrane</keyword>
<feature type="transmembrane region" description="Helical" evidence="1">
    <location>
        <begin position="241"/>
        <end position="264"/>
    </location>
</feature>
<gene>
    <name evidence="2" type="ORF">ACFPZ3_17295</name>
</gene>
<sequence length="323" mass="34569">MDPMQDVAGKNAFSWRQRALAYIAELQSQLDSFDDGSPGAQGAQRHLEAAREAAAGEQSLREAWSGTALDRTWENINQVEVALLRLMPDKDLPWWGSDVLARALQHLGPQDPRRVKLEEHLRGQDGQLSPQDRTLAVITLQAANIAAQQEKVRLRSFRNTILISTTVMALVAVALALVGALIPQAIKLCFNEPSTGPSCPIGRVPTAWDVPVVEIVGLAAASLVGAIGLRRIYGTSTPYTLPIVLALLKLPAGAVSAVIGLVLIQARFVPGLSELDTSAQIIGWAAIFGAAQQLVTRLVDEQGQHVLENVRGASRGVEAAKPG</sequence>
<evidence type="ECO:0000313" key="3">
    <source>
        <dbReference type="Proteomes" id="UP001596058"/>
    </source>
</evidence>